<feature type="transmembrane region" description="Helical" evidence="1">
    <location>
        <begin position="85"/>
        <end position="106"/>
    </location>
</feature>
<keyword evidence="1" id="KW-0472">Membrane</keyword>
<keyword evidence="3" id="KW-1185">Reference proteome</keyword>
<gene>
    <name evidence="2" type="ORF">D9758_009605</name>
</gene>
<name>A0A8H5LML1_9AGAR</name>
<keyword evidence="1" id="KW-0812">Transmembrane</keyword>
<feature type="transmembrane region" description="Helical" evidence="1">
    <location>
        <begin position="9"/>
        <end position="31"/>
    </location>
</feature>
<evidence type="ECO:0000256" key="1">
    <source>
        <dbReference type="SAM" id="Phobius"/>
    </source>
</evidence>
<evidence type="ECO:0000313" key="2">
    <source>
        <dbReference type="EMBL" id="KAF5362619.1"/>
    </source>
</evidence>
<sequence length="202" mass="22954">MDLAPLRIALYFALSIFSIVVLGLAAARLHYTLNLPLGDPLNFGVSFHDPIVVELLVTSILTMLWSWHVIHVIHKRRETRFVSTFRGGFVVLFILWVMWLVGAAIATHASNPPQTNLRWGDLSSCWGFKACRILTAFLAFVWISWIVATIIFIIEILFVSQNNGALRGPYHGRWDPRRSEYGNEAGTTNMSQPRNTHMGFTW</sequence>
<dbReference type="AlphaFoldDB" id="A0A8H5LML1"/>
<feature type="transmembrane region" description="Helical" evidence="1">
    <location>
        <begin position="51"/>
        <end position="73"/>
    </location>
</feature>
<evidence type="ECO:0000313" key="3">
    <source>
        <dbReference type="Proteomes" id="UP000559256"/>
    </source>
</evidence>
<reference evidence="2 3" key="1">
    <citation type="journal article" date="2020" name="ISME J.">
        <title>Uncovering the hidden diversity of litter-decomposition mechanisms in mushroom-forming fungi.</title>
        <authorList>
            <person name="Floudas D."/>
            <person name="Bentzer J."/>
            <person name="Ahren D."/>
            <person name="Johansson T."/>
            <person name="Persson P."/>
            <person name="Tunlid A."/>
        </authorList>
    </citation>
    <scope>NUCLEOTIDE SEQUENCE [LARGE SCALE GENOMIC DNA]</scope>
    <source>
        <strain evidence="2 3">CBS 291.85</strain>
    </source>
</reference>
<proteinExistence type="predicted"/>
<comment type="caution">
    <text evidence="2">The sequence shown here is derived from an EMBL/GenBank/DDBJ whole genome shotgun (WGS) entry which is preliminary data.</text>
</comment>
<dbReference type="OrthoDB" id="2501127at2759"/>
<accession>A0A8H5LML1</accession>
<organism evidence="2 3">
    <name type="scientific">Tetrapyrgos nigripes</name>
    <dbReference type="NCBI Taxonomy" id="182062"/>
    <lineage>
        <taxon>Eukaryota</taxon>
        <taxon>Fungi</taxon>
        <taxon>Dikarya</taxon>
        <taxon>Basidiomycota</taxon>
        <taxon>Agaricomycotina</taxon>
        <taxon>Agaricomycetes</taxon>
        <taxon>Agaricomycetidae</taxon>
        <taxon>Agaricales</taxon>
        <taxon>Marasmiineae</taxon>
        <taxon>Marasmiaceae</taxon>
        <taxon>Tetrapyrgos</taxon>
    </lineage>
</organism>
<dbReference type="Proteomes" id="UP000559256">
    <property type="component" value="Unassembled WGS sequence"/>
</dbReference>
<dbReference type="EMBL" id="JAACJM010000038">
    <property type="protein sequence ID" value="KAF5362619.1"/>
    <property type="molecule type" value="Genomic_DNA"/>
</dbReference>
<protein>
    <submittedName>
        <fullName evidence="2">Uncharacterized protein</fullName>
    </submittedName>
</protein>
<keyword evidence="1" id="KW-1133">Transmembrane helix</keyword>
<feature type="transmembrane region" description="Helical" evidence="1">
    <location>
        <begin position="126"/>
        <end position="159"/>
    </location>
</feature>